<accession>A0A135P4V0</accession>
<gene>
    <name evidence="1" type="ORF">ATO67_02770</name>
</gene>
<name>A0A135P4V0_9HYPH</name>
<evidence type="ECO:0000313" key="1">
    <source>
        <dbReference type="EMBL" id="KXG86378.1"/>
    </source>
</evidence>
<dbReference type="EMBL" id="LNUW01000016">
    <property type="protein sequence ID" value="KXG86378.1"/>
    <property type="molecule type" value="Genomic_DNA"/>
</dbReference>
<sequence length="71" mass="7972">MKRISSLVNQEVRFCCGFTVGATVYITEIGKTTIATMPHIEYTMRQNSGVSGMLPITLFQKKRRSFHFAAA</sequence>
<dbReference type="AlphaFoldDB" id="A0A135P4V0"/>
<evidence type="ECO:0000313" key="2">
    <source>
        <dbReference type="Proteomes" id="UP000070498"/>
    </source>
</evidence>
<dbReference type="STRING" id="2052828.ATO67_02770"/>
<proteinExistence type="predicted"/>
<keyword evidence="2" id="KW-1185">Reference proteome</keyword>
<dbReference type="Proteomes" id="UP000070498">
    <property type="component" value="Unassembled WGS sequence"/>
</dbReference>
<organism evidence="1 2">
    <name type="scientific">Agrobacterium bohemicum</name>
    <dbReference type="NCBI Taxonomy" id="2052828"/>
    <lineage>
        <taxon>Bacteria</taxon>
        <taxon>Pseudomonadati</taxon>
        <taxon>Pseudomonadota</taxon>
        <taxon>Alphaproteobacteria</taxon>
        <taxon>Hyphomicrobiales</taxon>
        <taxon>Rhizobiaceae</taxon>
        <taxon>Rhizobium/Agrobacterium group</taxon>
        <taxon>Agrobacterium</taxon>
    </lineage>
</organism>
<comment type="caution">
    <text evidence="1">The sequence shown here is derived from an EMBL/GenBank/DDBJ whole genome shotgun (WGS) entry which is preliminary data.</text>
</comment>
<reference evidence="1 2" key="1">
    <citation type="submission" date="2015-11" db="EMBL/GenBank/DDBJ databases">
        <title>Draft genome sequence of Agrobacterium sp. R89-1.</title>
        <authorList>
            <person name="Zahradnik J."/>
            <person name="Kyslikova E."/>
            <person name="Palyzova A."/>
            <person name="Kyslik P."/>
        </authorList>
    </citation>
    <scope>NUCLEOTIDE SEQUENCE [LARGE SCALE GENOMIC DNA]</scope>
    <source>
        <strain evidence="1 2">R89-1</strain>
    </source>
</reference>
<protein>
    <submittedName>
        <fullName evidence="1">Uncharacterized protein</fullName>
    </submittedName>
</protein>